<dbReference type="InterPro" id="IPR044974">
    <property type="entry name" value="Disease_R_plants"/>
</dbReference>
<evidence type="ECO:0000256" key="2">
    <source>
        <dbReference type="ARBA" id="ARBA00022821"/>
    </source>
</evidence>
<sequence>MFGMRIFRKWEDLTEALLCGAKGSKIIVTTRKNEVASLVGTLPTYQLHPLSDDDAWSLFKQSAFRNSTRSEPRQDLVEIGNRIVKRCGGVPLALKIIGSQLKSVGENLDGWLYIQNSEIWNLPETKQILRALKVSYHILPSHLKQCFSYCSVFRKGESIQVDTLVQLWMAEGFINAPTASSSKRNENKVLEEDVGRRYVQNLVDSSFFQDEERNKWGEVTSFKMHDLIHDLAQSVVSPVDRTSVSVDNVEQDDIVGARRQQVVFTGEGASTAMQVLGDLMSKIGGDELRVLILSNYFYGSITIRNLSPLTNLKRLRVLILNYILAEELPNSISNLKHLRYLDISHSRIKVLPAAITTLYNLQTLKLNYCSKLVEIPSDITRKLINLRHLELRGTYMSKTPKETSRLRFLQTLPLFTISKESGCNISELGGLHHLRHELEIQNLENVENREAAASANLVKKQRIRELVFKWIRSTHELNQCKDYNDAEVLEGLRPHNSLQGLRIHNFKGAKFPTWLKSDANMLPNLVEIELLSLSNCVHLPAFGSFPNLRALRLDGMWSVKHIGSNFYGDTMQGEREASVLKPPFPSLKLLYMRSLVELEEWAKAPPSTISPSSSLSAFPVLEELTIEYCRNLRTMPTFFPLLRKLSRAAVMPLSHYWEQASSPH</sequence>
<dbReference type="Proteomes" id="UP001417504">
    <property type="component" value="Unassembled WGS sequence"/>
</dbReference>
<evidence type="ECO:0000259" key="4">
    <source>
        <dbReference type="Pfam" id="PF23559"/>
    </source>
</evidence>
<evidence type="ECO:0000259" key="5">
    <source>
        <dbReference type="Pfam" id="PF25019"/>
    </source>
</evidence>
<dbReference type="EMBL" id="JBBNAE010000003">
    <property type="protein sequence ID" value="KAK9138778.1"/>
    <property type="molecule type" value="Genomic_DNA"/>
</dbReference>
<dbReference type="InterPro" id="IPR002182">
    <property type="entry name" value="NB-ARC"/>
</dbReference>
<dbReference type="GO" id="GO:0098542">
    <property type="term" value="P:defense response to other organism"/>
    <property type="evidence" value="ECO:0007669"/>
    <property type="project" value="TreeGrafter"/>
</dbReference>
<feature type="domain" description="Disease resistance protein winged helix" evidence="4">
    <location>
        <begin position="152"/>
        <end position="232"/>
    </location>
</feature>
<accession>A0AAP0JR75</accession>
<feature type="domain" description="R13L1/DRL21-like LRR repeat region" evidence="5">
    <location>
        <begin position="425"/>
        <end position="556"/>
    </location>
</feature>
<keyword evidence="2" id="KW-0611">Plant defense</keyword>
<name>A0AAP0JR75_9MAGN</name>
<dbReference type="SUPFAM" id="SSF52058">
    <property type="entry name" value="L domain-like"/>
    <property type="match status" value="1"/>
</dbReference>
<evidence type="ECO:0008006" key="8">
    <source>
        <dbReference type="Google" id="ProtNLM"/>
    </source>
</evidence>
<organism evidence="6 7">
    <name type="scientific">Stephania japonica</name>
    <dbReference type="NCBI Taxonomy" id="461633"/>
    <lineage>
        <taxon>Eukaryota</taxon>
        <taxon>Viridiplantae</taxon>
        <taxon>Streptophyta</taxon>
        <taxon>Embryophyta</taxon>
        <taxon>Tracheophyta</taxon>
        <taxon>Spermatophyta</taxon>
        <taxon>Magnoliopsida</taxon>
        <taxon>Ranunculales</taxon>
        <taxon>Menispermaceae</taxon>
        <taxon>Menispermoideae</taxon>
        <taxon>Cissampelideae</taxon>
        <taxon>Stephania</taxon>
    </lineage>
</organism>
<comment type="caution">
    <text evidence="6">The sequence shown here is derived from an EMBL/GenBank/DDBJ whole genome shotgun (WGS) entry which is preliminary data.</text>
</comment>
<proteinExistence type="predicted"/>
<dbReference type="Gene3D" id="3.80.10.10">
    <property type="entry name" value="Ribonuclease Inhibitor"/>
    <property type="match status" value="1"/>
</dbReference>
<evidence type="ECO:0000256" key="1">
    <source>
        <dbReference type="ARBA" id="ARBA00022737"/>
    </source>
</evidence>
<keyword evidence="7" id="KW-1185">Reference proteome</keyword>
<dbReference type="Pfam" id="PF25019">
    <property type="entry name" value="LRR_R13L1-DRL21"/>
    <property type="match status" value="1"/>
</dbReference>
<dbReference type="Pfam" id="PF00931">
    <property type="entry name" value="NB-ARC"/>
    <property type="match status" value="1"/>
</dbReference>
<evidence type="ECO:0000313" key="6">
    <source>
        <dbReference type="EMBL" id="KAK9138778.1"/>
    </source>
</evidence>
<protein>
    <recommendedName>
        <fullName evidence="8">NB-ARC domain-containing protein</fullName>
    </recommendedName>
</protein>
<dbReference type="InterPro" id="IPR036388">
    <property type="entry name" value="WH-like_DNA-bd_sf"/>
</dbReference>
<dbReference type="Pfam" id="PF23559">
    <property type="entry name" value="WHD_DRP"/>
    <property type="match status" value="1"/>
</dbReference>
<dbReference type="GO" id="GO:0043531">
    <property type="term" value="F:ADP binding"/>
    <property type="evidence" value="ECO:0007669"/>
    <property type="project" value="InterPro"/>
</dbReference>
<dbReference type="InterPro" id="IPR042197">
    <property type="entry name" value="Apaf_helical"/>
</dbReference>
<dbReference type="SUPFAM" id="SSF52540">
    <property type="entry name" value="P-loop containing nucleoside triphosphate hydrolases"/>
    <property type="match status" value="1"/>
</dbReference>
<reference evidence="6 7" key="1">
    <citation type="submission" date="2024-01" db="EMBL/GenBank/DDBJ databases">
        <title>Genome assemblies of Stephania.</title>
        <authorList>
            <person name="Yang L."/>
        </authorList>
    </citation>
    <scope>NUCLEOTIDE SEQUENCE [LARGE SCALE GENOMIC DNA]</scope>
    <source>
        <strain evidence="6">QJT</strain>
        <tissue evidence="6">Leaf</tissue>
    </source>
</reference>
<gene>
    <name evidence="6" type="ORF">Sjap_009372</name>
</gene>
<feature type="domain" description="NB-ARC" evidence="3">
    <location>
        <begin position="9"/>
        <end position="67"/>
    </location>
</feature>
<dbReference type="InterPro" id="IPR027417">
    <property type="entry name" value="P-loop_NTPase"/>
</dbReference>
<evidence type="ECO:0000259" key="3">
    <source>
        <dbReference type="Pfam" id="PF00931"/>
    </source>
</evidence>
<dbReference type="PANTHER" id="PTHR23155:SF1205">
    <property type="entry name" value="DISEASE RESISTANCE PROTEIN RPM1"/>
    <property type="match status" value="1"/>
</dbReference>
<keyword evidence="1" id="KW-0677">Repeat</keyword>
<dbReference type="InterPro" id="IPR058922">
    <property type="entry name" value="WHD_DRP"/>
</dbReference>
<evidence type="ECO:0000313" key="7">
    <source>
        <dbReference type="Proteomes" id="UP001417504"/>
    </source>
</evidence>
<dbReference type="PANTHER" id="PTHR23155">
    <property type="entry name" value="DISEASE RESISTANCE PROTEIN RP"/>
    <property type="match status" value="1"/>
</dbReference>
<dbReference type="PRINTS" id="PR00364">
    <property type="entry name" value="DISEASERSIST"/>
</dbReference>
<dbReference type="Gene3D" id="1.10.10.10">
    <property type="entry name" value="Winged helix-like DNA-binding domain superfamily/Winged helix DNA-binding domain"/>
    <property type="match status" value="1"/>
</dbReference>
<dbReference type="FunFam" id="1.10.10.10:FF:000322">
    <property type="entry name" value="Probable disease resistance protein At1g63360"/>
    <property type="match status" value="1"/>
</dbReference>
<dbReference type="AlphaFoldDB" id="A0AAP0JR75"/>
<dbReference type="InterPro" id="IPR032675">
    <property type="entry name" value="LRR_dom_sf"/>
</dbReference>
<dbReference type="InterPro" id="IPR056789">
    <property type="entry name" value="LRR_R13L1-DRL21"/>
</dbReference>
<dbReference type="Gene3D" id="1.10.8.430">
    <property type="entry name" value="Helical domain of apoptotic protease-activating factors"/>
    <property type="match status" value="1"/>
</dbReference>